<dbReference type="EMBL" id="CP073084">
    <property type="protein sequence ID" value="QUE54590.1"/>
    <property type="molecule type" value="Genomic_DNA"/>
</dbReference>
<dbReference type="Proteomes" id="UP000677616">
    <property type="component" value="Chromosome"/>
</dbReference>
<feature type="transmembrane region" description="Helical" evidence="1">
    <location>
        <begin position="20"/>
        <end position="42"/>
    </location>
</feature>
<evidence type="ECO:0000313" key="2">
    <source>
        <dbReference type="EMBL" id="QUE54590.1"/>
    </source>
</evidence>
<feature type="transmembrane region" description="Helical" evidence="1">
    <location>
        <begin position="138"/>
        <end position="169"/>
    </location>
</feature>
<feature type="transmembrane region" description="Helical" evidence="1">
    <location>
        <begin position="310"/>
        <end position="329"/>
    </location>
</feature>
<gene>
    <name evidence="2" type="ORF">INT76_01490</name>
</gene>
<feature type="transmembrane region" description="Helical" evidence="1">
    <location>
        <begin position="277"/>
        <end position="298"/>
    </location>
</feature>
<keyword evidence="1" id="KW-0472">Membrane</keyword>
<protein>
    <submittedName>
        <fullName evidence="2">Uncharacterized protein</fullName>
    </submittedName>
</protein>
<feature type="transmembrane region" description="Helical" evidence="1">
    <location>
        <begin position="105"/>
        <end position="126"/>
    </location>
</feature>
<accession>A0ABX7YLM1</accession>
<keyword evidence="1" id="KW-0812">Transmembrane</keyword>
<evidence type="ECO:0000313" key="3">
    <source>
        <dbReference type="Proteomes" id="UP000677616"/>
    </source>
</evidence>
<feature type="transmembrane region" description="Helical" evidence="1">
    <location>
        <begin position="548"/>
        <end position="570"/>
    </location>
</feature>
<keyword evidence="3" id="KW-1185">Reference proteome</keyword>
<sequence length="588" mass="67122">MNDFSQEIKPSLSMNTIGAYIVLIGWAIIFTFLSIYVINAYLPVYDMEFHLARMVGLAQSISNGDILPNLNHLFSYGTGYASSMFYGNWQFYPAAMVYIFTKDAIGAYTFFAFCMNSFAILSTFHFTRKLTQSKLNSFLVAMIVPCFYPAFGFGMTMVIGFVPMLFYAIYKVLYLEEYNPILLGVTIALLIQTHLLSTIVLAISSMFFVACNAKKINLHVLLSFGKSILIGLALSAGFLFQYVEQVLSQKFYFSWVTRNFPVDNKLMFDMSHNFHSGFTSLTNLYDVALKIAIFYFIINFFQLKPISKSLVGVIVLTYISMTGILPWHTTLKYTFLGNLQYTERLSYFLPVLIMMIFAIECNRRFLQGAVGAVFLVYLISFVLPYSVTHQKMSQKLMNQHNKLMLKAYEDAKNVFINPIGDEYYTLDVDNMAIRQDNFAEFSELENVKVSNIQYGYNFLQFDVEVQNQGVATSLVVPKVGYSGYKVSYSNGGKGSQAAQKKVLRTEEEVVKMKKLKMPVETEKVLHNGRIYLTIQESGTVTISHHKTILQYLGFLLEAFFWLFLVLYCYTGDLILPADIREKCGFLIE</sequence>
<name>A0ABX7YLM1_9STRE</name>
<proteinExistence type="predicted"/>
<feature type="transmembrane region" description="Helical" evidence="1">
    <location>
        <begin position="221"/>
        <end position="243"/>
    </location>
</feature>
<organism evidence="2 3">
    <name type="scientific">Streptococcus oriscaviae</name>
    <dbReference type="NCBI Taxonomy" id="2781599"/>
    <lineage>
        <taxon>Bacteria</taxon>
        <taxon>Bacillati</taxon>
        <taxon>Bacillota</taxon>
        <taxon>Bacilli</taxon>
        <taxon>Lactobacillales</taxon>
        <taxon>Streptococcaceae</taxon>
        <taxon>Streptococcus</taxon>
    </lineage>
</organism>
<feature type="transmembrane region" description="Helical" evidence="1">
    <location>
        <begin position="181"/>
        <end position="209"/>
    </location>
</feature>
<keyword evidence="1" id="KW-1133">Transmembrane helix</keyword>
<evidence type="ECO:0000256" key="1">
    <source>
        <dbReference type="SAM" id="Phobius"/>
    </source>
</evidence>
<dbReference type="RefSeq" id="WP_212571415.1">
    <property type="nucleotide sequence ID" value="NZ_CP073084.1"/>
</dbReference>
<feature type="transmembrane region" description="Helical" evidence="1">
    <location>
        <begin position="366"/>
        <end position="387"/>
    </location>
</feature>
<reference evidence="2 3" key="1">
    <citation type="submission" date="2021-04" db="EMBL/GenBank/DDBJ databases">
        <title>Complete genome sequence of a novel Streptococcus species.</title>
        <authorList>
            <person name="Teng J.L.L."/>
        </authorList>
    </citation>
    <scope>NUCLEOTIDE SEQUENCE [LARGE SCALE GENOMIC DNA]</scope>
    <source>
        <strain evidence="2 3">HKU75</strain>
    </source>
</reference>